<keyword evidence="7 10" id="KW-0720">Serine protease</keyword>
<sequence length="366" mass="36754">MTLRRFALAIVAACLAATAFPAPAFADSIRDMQWHLRFLHIADAHKISQGEGVVVAVEDSGVDTTSPELASAVIPGKDFGGNTGDGRYDIVGHGTAMAGLIAGRGKGGNNGVLGIAPKSTILPVQVSKALDVGGNPLDLAKGIDYAVAQGAKVINISLDTSEAKEVKDAIQRAIDANVVVVAAAGNKPTYGSITFPARMPGVIAVGAVDQQGERAAVSVAGAEMVLTAPGVDMVTTDLDGKAQSGRGTSDAAAVVSGVVALVRAKYPQLSGPEVVHRLTATAQDKGEPGRDPVYGFGIVDPVKALTADVPPASPSASPQASAAPSSAGKAGGGNPAGVIAAISAAAVVVVFIAVLQILIRGRRRRG</sequence>
<dbReference type="PANTHER" id="PTHR43806">
    <property type="entry name" value="PEPTIDASE S8"/>
    <property type="match status" value="1"/>
</dbReference>
<feature type="transmembrane region" description="Helical" evidence="12">
    <location>
        <begin position="336"/>
        <end position="359"/>
    </location>
</feature>
<proteinExistence type="inferred from homology"/>
<keyword evidence="3" id="KW-1003">Cell membrane</keyword>
<evidence type="ECO:0000256" key="11">
    <source>
        <dbReference type="SAM" id="MobiDB-lite"/>
    </source>
</evidence>
<comment type="caution">
    <text evidence="15">The sequence shown here is derived from an EMBL/GenBank/DDBJ whole genome shotgun (WGS) entry which is preliminary data.</text>
</comment>
<dbReference type="InterPro" id="IPR023834">
    <property type="entry name" value="T7SS_pept_S8A_mycosin"/>
</dbReference>
<evidence type="ECO:0000256" key="10">
    <source>
        <dbReference type="PROSITE-ProRule" id="PRU01240"/>
    </source>
</evidence>
<evidence type="ECO:0000256" key="7">
    <source>
        <dbReference type="ARBA" id="ARBA00022825"/>
    </source>
</evidence>
<protein>
    <submittedName>
        <fullName evidence="15">Type VII secretion-associated serine protease mycosin</fullName>
    </submittedName>
</protein>
<feature type="signal peptide" evidence="13">
    <location>
        <begin position="1"/>
        <end position="26"/>
    </location>
</feature>
<gene>
    <name evidence="15" type="primary">mycP_3</name>
    <name evidence="15" type="ORF">GCM10010170_066560</name>
</gene>
<dbReference type="EMBL" id="BAAARV010000066">
    <property type="protein sequence ID" value="GAA2367279.1"/>
    <property type="molecule type" value="Genomic_DNA"/>
</dbReference>
<dbReference type="InterPro" id="IPR015500">
    <property type="entry name" value="Peptidase_S8_subtilisin-rel"/>
</dbReference>
<keyword evidence="8 12" id="KW-1133">Transmembrane helix</keyword>
<evidence type="ECO:0000256" key="3">
    <source>
        <dbReference type="ARBA" id="ARBA00022475"/>
    </source>
</evidence>
<feature type="compositionally biased region" description="Low complexity" evidence="11">
    <location>
        <begin position="314"/>
        <end position="328"/>
    </location>
</feature>
<evidence type="ECO:0000313" key="15">
    <source>
        <dbReference type="EMBL" id="GAA2367279.1"/>
    </source>
</evidence>
<dbReference type="GO" id="GO:0008233">
    <property type="term" value="F:peptidase activity"/>
    <property type="evidence" value="ECO:0007669"/>
    <property type="project" value="UniProtKB-KW"/>
</dbReference>
<keyword evidence="4 10" id="KW-0645">Protease</keyword>
<evidence type="ECO:0000259" key="14">
    <source>
        <dbReference type="Pfam" id="PF00082"/>
    </source>
</evidence>
<evidence type="ECO:0000256" key="8">
    <source>
        <dbReference type="ARBA" id="ARBA00022989"/>
    </source>
</evidence>
<keyword evidence="13" id="KW-0732">Signal</keyword>
<evidence type="ECO:0000256" key="2">
    <source>
        <dbReference type="ARBA" id="ARBA00011073"/>
    </source>
</evidence>
<keyword evidence="16" id="KW-1185">Reference proteome</keyword>
<dbReference type="GO" id="GO:0006508">
    <property type="term" value="P:proteolysis"/>
    <property type="evidence" value="ECO:0007669"/>
    <property type="project" value="UniProtKB-KW"/>
</dbReference>
<dbReference type="PANTHER" id="PTHR43806:SF11">
    <property type="entry name" value="CEREVISIN-RELATED"/>
    <property type="match status" value="1"/>
</dbReference>
<evidence type="ECO:0000313" key="16">
    <source>
        <dbReference type="Proteomes" id="UP001501444"/>
    </source>
</evidence>
<feature type="active site" description="Charge relay system" evidence="10">
    <location>
        <position position="59"/>
    </location>
</feature>
<evidence type="ECO:0000256" key="13">
    <source>
        <dbReference type="SAM" id="SignalP"/>
    </source>
</evidence>
<dbReference type="NCBIfam" id="TIGR03921">
    <property type="entry name" value="T7SS_mycosin"/>
    <property type="match status" value="1"/>
</dbReference>
<evidence type="ECO:0000256" key="12">
    <source>
        <dbReference type="SAM" id="Phobius"/>
    </source>
</evidence>
<name>A0ABP5U261_9ACTN</name>
<organism evidence="15 16">
    <name type="scientific">Dactylosporangium salmoneum</name>
    <dbReference type="NCBI Taxonomy" id="53361"/>
    <lineage>
        <taxon>Bacteria</taxon>
        <taxon>Bacillati</taxon>
        <taxon>Actinomycetota</taxon>
        <taxon>Actinomycetes</taxon>
        <taxon>Micromonosporales</taxon>
        <taxon>Micromonosporaceae</taxon>
        <taxon>Dactylosporangium</taxon>
    </lineage>
</organism>
<dbReference type="Pfam" id="PF00082">
    <property type="entry name" value="Peptidase_S8"/>
    <property type="match status" value="1"/>
</dbReference>
<evidence type="ECO:0000256" key="9">
    <source>
        <dbReference type="ARBA" id="ARBA00023136"/>
    </source>
</evidence>
<comment type="similarity">
    <text evidence="2 10">Belongs to the peptidase S8 family.</text>
</comment>
<dbReference type="PRINTS" id="PR00723">
    <property type="entry name" value="SUBTILISIN"/>
</dbReference>
<comment type="subcellular location">
    <subcellularLocation>
        <location evidence="1">Cell membrane</location>
        <topology evidence="1">Single-pass membrane protein</topology>
    </subcellularLocation>
</comment>
<evidence type="ECO:0000256" key="5">
    <source>
        <dbReference type="ARBA" id="ARBA00022692"/>
    </source>
</evidence>
<feature type="domain" description="Peptidase S8/S53" evidence="14">
    <location>
        <begin position="50"/>
        <end position="297"/>
    </location>
</feature>
<evidence type="ECO:0000256" key="4">
    <source>
        <dbReference type="ARBA" id="ARBA00022670"/>
    </source>
</evidence>
<feature type="chain" id="PRO_5046060334" evidence="13">
    <location>
        <begin position="27"/>
        <end position="366"/>
    </location>
</feature>
<dbReference type="SUPFAM" id="SSF52743">
    <property type="entry name" value="Subtilisin-like"/>
    <property type="match status" value="1"/>
</dbReference>
<dbReference type="InterPro" id="IPR050131">
    <property type="entry name" value="Peptidase_S8_subtilisin-like"/>
</dbReference>
<reference evidence="16" key="1">
    <citation type="journal article" date="2019" name="Int. J. Syst. Evol. Microbiol.">
        <title>The Global Catalogue of Microorganisms (GCM) 10K type strain sequencing project: providing services to taxonomists for standard genome sequencing and annotation.</title>
        <authorList>
            <consortium name="The Broad Institute Genomics Platform"/>
            <consortium name="The Broad Institute Genome Sequencing Center for Infectious Disease"/>
            <person name="Wu L."/>
            <person name="Ma J."/>
        </authorList>
    </citation>
    <scope>NUCLEOTIDE SEQUENCE [LARGE SCALE GENOMIC DNA]</scope>
    <source>
        <strain evidence="16">JCM 3272</strain>
    </source>
</reference>
<dbReference type="Proteomes" id="UP001501444">
    <property type="component" value="Unassembled WGS sequence"/>
</dbReference>
<dbReference type="InterPro" id="IPR000209">
    <property type="entry name" value="Peptidase_S8/S53_dom"/>
</dbReference>
<feature type="active site" description="Charge relay system" evidence="10">
    <location>
        <position position="93"/>
    </location>
</feature>
<feature type="region of interest" description="Disordered" evidence="11">
    <location>
        <begin position="309"/>
        <end position="329"/>
    </location>
</feature>
<keyword evidence="9 12" id="KW-0472">Membrane</keyword>
<feature type="active site" description="Charge relay system" evidence="10">
    <location>
        <position position="249"/>
    </location>
</feature>
<keyword evidence="6 10" id="KW-0378">Hydrolase</keyword>
<dbReference type="Gene3D" id="3.40.50.200">
    <property type="entry name" value="Peptidase S8/S53 domain"/>
    <property type="match status" value="1"/>
</dbReference>
<evidence type="ECO:0000256" key="6">
    <source>
        <dbReference type="ARBA" id="ARBA00022801"/>
    </source>
</evidence>
<dbReference type="InterPro" id="IPR036852">
    <property type="entry name" value="Peptidase_S8/S53_dom_sf"/>
</dbReference>
<evidence type="ECO:0000256" key="1">
    <source>
        <dbReference type="ARBA" id="ARBA00004162"/>
    </source>
</evidence>
<accession>A0ABP5U261</accession>
<dbReference type="PROSITE" id="PS51892">
    <property type="entry name" value="SUBTILASE"/>
    <property type="match status" value="1"/>
</dbReference>
<keyword evidence="5 12" id="KW-0812">Transmembrane</keyword>